<gene>
    <name evidence="3" type="primary">spoIID</name>
    <name evidence="3" type="ORF">CQU01_22900</name>
</gene>
<dbReference type="InterPro" id="IPR014225">
    <property type="entry name" value="Spore_II_D_firmicutes"/>
</dbReference>
<dbReference type="PANTHER" id="PTHR30032">
    <property type="entry name" value="N-ACETYLMURAMOYL-L-ALANINE AMIDASE-RELATED"/>
    <property type="match status" value="1"/>
</dbReference>
<dbReference type="InterPro" id="IPR051922">
    <property type="entry name" value="Bact_Sporulation_Assoc"/>
</dbReference>
<name>A0A511V490_9BACI</name>
<dbReference type="RefSeq" id="WP_146938423.1">
    <property type="nucleotide sequence ID" value="NZ_BJXW01000028.1"/>
</dbReference>
<evidence type="ECO:0000259" key="2">
    <source>
        <dbReference type="Pfam" id="PF08486"/>
    </source>
</evidence>
<evidence type="ECO:0000313" key="4">
    <source>
        <dbReference type="Proteomes" id="UP000321491"/>
    </source>
</evidence>
<reference evidence="3 4" key="1">
    <citation type="submission" date="2019-07" db="EMBL/GenBank/DDBJ databases">
        <title>Whole genome shotgun sequence of Cerasibacillus quisquiliarum NBRC 102429.</title>
        <authorList>
            <person name="Hosoyama A."/>
            <person name="Uohara A."/>
            <person name="Ohji S."/>
            <person name="Ichikawa N."/>
        </authorList>
    </citation>
    <scope>NUCLEOTIDE SEQUENCE [LARGE SCALE GENOMIC DNA]</scope>
    <source>
        <strain evidence="3 4">NBRC 102429</strain>
    </source>
</reference>
<evidence type="ECO:0000256" key="1">
    <source>
        <dbReference type="SAM" id="Phobius"/>
    </source>
</evidence>
<keyword evidence="4" id="KW-1185">Reference proteome</keyword>
<dbReference type="Pfam" id="PF08486">
    <property type="entry name" value="SpoIID"/>
    <property type="match status" value="1"/>
</dbReference>
<sequence>MRQWSIAKKSKKIRNLRPKRNRLFTITPILVFLCIFTTVTIIPTLIVIPTKSDEQLKPAKEEIEIKSKQDSQSDAITVSVMRKQTNDIEDIPLETYVSYVVASEMPAEFELEALKAQSLTARTYIVTQMLHNKSEADVTDTTSDQVYQNETELRKRWGDTYHEKMSKIHKAVQATKGEILTYNETPIFPAYFSTSNGYTENSEDYWENKLPYLRSVKSPWDKESPKFLDQKTLSIQEVSQLLNIPLQPGTTIPIELTRTKSERVKNLKIGDQTLTGRDVRERLDLRSNDFTVTQKGDYLIFKTKGYGHGVGMSQYGANGMAKEGKTYDEIVKYYYKDVEISLIDETAPTLLTKNN</sequence>
<organism evidence="3 4">
    <name type="scientific">Cerasibacillus quisquiliarum</name>
    <dbReference type="NCBI Taxonomy" id="227865"/>
    <lineage>
        <taxon>Bacteria</taxon>
        <taxon>Bacillati</taxon>
        <taxon>Bacillota</taxon>
        <taxon>Bacilli</taxon>
        <taxon>Bacillales</taxon>
        <taxon>Bacillaceae</taxon>
        <taxon>Cerasibacillus</taxon>
    </lineage>
</organism>
<feature type="transmembrane region" description="Helical" evidence="1">
    <location>
        <begin position="21"/>
        <end position="48"/>
    </location>
</feature>
<dbReference type="InterPro" id="IPR013486">
    <property type="entry name" value="SpoIID/LytB"/>
</dbReference>
<dbReference type="PANTHER" id="PTHR30032:SF4">
    <property type="entry name" value="AMIDASE ENHANCER"/>
    <property type="match status" value="1"/>
</dbReference>
<keyword evidence="1" id="KW-0472">Membrane</keyword>
<comment type="caution">
    <text evidence="3">The sequence shown here is derived from an EMBL/GenBank/DDBJ whole genome shotgun (WGS) entry which is preliminary data.</text>
</comment>
<proteinExistence type="predicted"/>
<dbReference type="GO" id="GO:0030288">
    <property type="term" value="C:outer membrane-bounded periplasmic space"/>
    <property type="evidence" value="ECO:0007669"/>
    <property type="project" value="TreeGrafter"/>
</dbReference>
<accession>A0A511V490</accession>
<evidence type="ECO:0000313" key="3">
    <source>
        <dbReference type="EMBL" id="GEN32052.1"/>
    </source>
</evidence>
<dbReference type="NCBIfam" id="TIGR02870">
    <property type="entry name" value="spore_II_D"/>
    <property type="match status" value="1"/>
</dbReference>
<keyword evidence="1" id="KW-0812">Transmembrane</keyword>
<dbReference type="InterPro" id="IPR013693">
    <property type="entry name" value="SpoIID/LytB_N"/>
</dbReference>
<protein>
    <submittedName>
        <fullName evidence="3">Stage II sporulation protein D</fullName>
    </submittedName>
</protein>
<dbReference type="OrthoDB" id="9794671at2"/>
<dbReference type="NCBIfam" id="TIGR02669">
    <property type="entry name" value="SpoIID_LytB"/>
    <property type="match status" value="1"/>
</dbReference>
<dbReference type="AlphaFoldDB" id="A0A511V490"/>
<keyword evidence="1" id="KW-1133">Transmembrane helix</keyword>
<dbReference type="EMBL" id="BJXW01000028">
    <property type="protein sequence ID" value="GEN32052.1"/>
    <property type="molecule type" value="Genomic_DNA"/>
</dbReference>
<dbReference type="GO" id="GO:0030435">
    <property type="term" value="P:sporulation resulting in formation of a cellular spore"/>
    <property type="evidence" value="ECO:0007669"/>
    <property type="project" value="InterPro"/>
</dbReference>
<dbReference type="Proteomes" id="UP000321491">
    <property type="component" value="Unassembled WGS sequence"/>
</dbReference>
<feature type="domain" description="Sporulation stage II protein D amidase enhancer LytB N-terminal" evidence="2">
    <location>
        <begin position="83"/>
        <end position="182"/>
    </location>
</feature>